<evidence type="ECO:0000256" key="1">
    <source>
        <dbReference type="SAM" id="MobiDB-lite"/>
    </source>
</evidence>
<name>A0A915DZW1_9BILA</name>
<evidence type="ECO:0000313" key="2">
    <source>
        <dbReference type="Proteomes" id="UP000887574"/>
    </source>
</evidence>
<reference evidence="3" key="1">
    <citation type="submission" date="2022-11" db="UniProtKB">
        <authorList>
            <consortium name="WormBaseParasite"/>
        </authorList>
    </citation>
    <scope>IDENTIFICATION</scope>
</reference>
<evidence type="ECO:0000313" key="3">
    <source>
        <dbReference type="WBParaSite" id="jg24439"/>
    </source>
</evidence>
<keyword evidence="2" id="KW-1185">Reference proteome</keyword>
<proteinExistence type="predicted"/>
<accession>A0A915DZW1</accession>
<protein>
    <submittedName>
        <fullName evidence="3">Uncharacterized protein</fullName>
    </submittedName>
</protein>
<dbReference type="WBParaSite" id="jg24439">
    <property type="protein sequence ID" value="jg24439"/>
    <property type="gene ID" value="jg24439"/>
</dbReference>
<organism evidence="2 3">
    <name type="scientific">Ditylenchus dipsaci</name>
    <dbReference type="NCBI Taxonomy" id="166011"/>
    <lineage>
        <taxon>Eukaryota</taxon>
        <taxon>Metazoa</taxon>
        <taxon>Ecdysozoa</taxon>
        <taxon>Nematoda</taxon>
        <taxon>Chromadorea</taxon>
        <taxon>Rhabditida</taxon>
        <taxon>Tylenchina</taxon>
        <taxon>Tylenchomorpha</taxon>
        <taxon>Sphaerularioidea</taxon>
        <taxon>Anguinidae</taxon>
        <taxon>Anguininae</taxon>
        <taxon>Ditylenchus</taxon>
    </lineage>
</organism>
<sequence length="170" mass="18628">MVEHHSVGCPGRLLSICVPNASGAAVTGGSEGGDNARRWSTGRSMGKRSSQLAFAENPETARYLAKRPEDSWNKLNSLWGKRHPHRLPGKQPMALGKRSAAPVVSSLWSGDTAKASLSPATFSSTTIKEGIRRRDSSITIHNQIPARTTVFKEIHTHTFLQIIVFFFEMC</sequence>
<feature type="region of interest" description="Disordered" evidence="1">
    <location>
        <begin position="24"/>
        <end position="49"/>
    </location>
</feature>
<dbReference type="AlphaFoldDB" id="A0A915DZW1"/>
<dbReference type="Proteomes" id="UP000887574">
    <property type="component" value="Unplaced"/>
</dbReference>